<evidence type="ECO:0000313" key="2">
    <source>
        <dbReference type="EMBL" id="MFC4856844.1"/>
    </source>
</evidence>
<evidence type="ECO:0008006" key="4">
    <source>
        <dbReference type="Google" id="ProtNLM"/>
    </source>
</evidence>
<keyword evidence="3" id="KW-1185">Reference proteome</keyword>
<name>A0ABV9S7D3_9PSEU</name>
<evidence type="ECO:0000313" key="3">
    <source>
        <dbReference type="Proteomes" id="UP001595859"/>
    </source>
</evidence>
<accession>A0ABV9S7D3</accession>
<proteinExistence type="predicted"/>
<sequence length="119" mass="11925">MLKKVGFVTAGVAAGMVILGGFASAEGTESPRGYGFEPGEGDQVGLVNVNNVDVLHNVNANVGVCDNNINVLGVQVPVEDVLNGVDVPILSPGEHEAAAAAPENCASAGLQDGGSIQDK</sequence>
<dbReference type="EMBL" id="JBHSIS010000011">
    <property type="protein sequence ID" value="MFC4856844.1"/>
    <property type="molecule type" value="Genomic_DNA"/>
</dbReference>
<dbReference type="RefSeq" id="WP_378058831.1">
    <property type="nucleotide sequence ID" value="NZ_JBHSIS010000011.1"/>
</dbReference>
<evidence type="ECO:0000256" key="1">
    <source>
        <dbReference type="SAM" id="SignalP"/>
    </source>
</evidence>
<reference evidence="3" key="1">
    <citation type="journal article" date="2019" name="Int. J. Syst. Evol. Microbiol.">
        <title>The Global Catalogue of Microorganisms (GCM) 10K type strain sequencing project: providing services to taxonomists for standard genome sequencing and annotation.</title>
        <authorList>
            <consortium name="The Broad Institute Genomics Platform"/>
            <consortium name="The Broad Institute Genome Sequencing Center for Infectious Disease"/>
            <person name="Wu L."/>
            <person name="Ma J."/>
        </authorList>
    </citation>
    <scope>NUCLEOTIDE SEQUENCE [LARGE SCALE GENOMIC DNA]</scope>
    <source>
        <strain evidence="3">ZS-22-S1</strain>
    </source>
</reference>
<keyword evidence="1" id="KW-0732">Signal</keyword>
<dbReference type="Proteomes" id="UP001595859">
    <property type="component" value="Unassembled WGS sequence"/>
</dbReference>
<comment type="caution">
    <text evidence="2">The sequence shown here is derived from an EMBL/GenBank/DDBJ whole genome shotgun (WGS) entry which is preliminary data.</text>
</comment>
<feature type="chain" id="PRO_5045141889" description="Small secreted domain DUF320" evidence="1">
    <location>
        <begin position="26"/>
        <end position="119"/>
    </location>
</feature>
<gene>
    <name evidence="2" type="ORF">ACFPCV_25345</name>
</gene>
<organism evidence="2 3">
    <name type="scientific">Actinophytocola glycyrrhizae</name>
    <dbReference type="NCBI Taxonomy" id="2044873"/>
    <lineage>
        <taxon>Bacteria</taxon>
        <taxon>Bacillati</taxon>
        <taxon>Actinomycetota</taxon>
        <taxon>Actinomycetes</taxon>
        <taxon>Pseudonocardiales</taxon>
        <taxon>Pseudonocardiaceae</taxon>
    </lineage>
</organism>
<feature type="signal peptide" evidence="1">
    <location>
        <begin position="1"/>
        <end position="25"/>
    </location>
</feature>
<protein>
    <recommendedName>
        <fullName evidence="4">Small secreted domain DUF320</fullName>
    </recommendedName>
</protein>